<dbReference type="InterPro" id="IPR016181">
    <property type="entry name" value="Acyl_CoA_acyltransferase"/>
</dbReference>
<reference evidence="3" key="1">
    <citation type="submission" date="2015-07" db="EMBL/GenBank/DDBJ databases">
        <title>Fjat-14235 jcm11544.</title>
        <authorList>
            <person name="Liu B."/>
            <person name="Wang J."/>
            <person name="Zhu Y."/>
            <person name="Liu G."/>
            <person name="Chen Q."/>
            <person name="Chen Z."/>
            <person name="Lan J."/>
            <person name="Che J."/>
            <person name="Ge C."/>
            <person name="Shi H."/>
            <person name="Pan Z."/>
            <person name="Liu X."/>
        </authorList>
    </citation>
    <scope>NUCLEOTIDE SEQUENCE [LARGE SCALE GENOMIC DNA]</scope>
    <source>
        <strain evidence="3">JCM 11544</strain>
    </source>
</reference>
<accession>A0A0M0G3H2</accession>
<evidence type="ECO:0000259" key="1">
    <source>
        <dbReference type="PROSITE" id="PS51186"/>
    </source>
</evidence>
<feature type="domain" description="N-acetyltransferase" evidence="1">
    <location>
        <begin position="3"/>
        <end position="164"/>
    </location>
</feature>
<evidence type="ECO:0000313" key="3">
    <source>
        <dbReference type="Proteomes" id="UP000037405"/>
    </source>
</evidence>
<name>A0A0M0G3H2_9BACI</name>
<dbReference type="AlphaFoldDB" id="A0A0M0G3H2"/>
<dbReference type="SUPFAM" id="SSF55729">
    <property type="entry name" value="Acyl-CoA N-acyltransferases (Nat)"/>
    <property type="match status" value="1"/>
</dbReference>
<dbReference type="PROSITE" id="PS51186">
    <property type="entry name" value="GNAT"/>
    <property type="match status" value="1"/>
</dbReference>
<evidence type="ECO:0000313" key="2">
    <source>
        <dbReference type="EMBL" id="KON83991.1"/>
    </source>
</evidence>
<dbReference type="Gene3D" id="3.40.630.30">
    <property type="match status" value="1"/>
</dbReference>
<dbReference type="GO" id="GO:0016747">
    <property type="term" value="F:acyltransferase activity, transferring groups other than amino-acyl groups"/>
    <property type="evidence" value="ECO:0007669"/>
    <property type="project" value="InterPro"/>
</dbReference>
<keyword evidence="3" id="KW-1185">Reference proteome</keyword>
<sequence>MEFLYRKACLADAESIARVHVESWRSTYKEIVSDRYLDSLSIEEKKLKWERILSEDHHTMVSTTKDGVVVGFASVGKERSGEYDGELYAIYLVRDFQGKGIGRELFSRSISSLKALGCHDMFIWVLRENASKTFYYSYNPEIVKEETIIIGGEGYVEEGLLLSI</sequence>
<protein>
    <recommendedName>
        <fullName evidence="1">N-acetyltransferase domain-containing protein</fullName>
    </recommendedName>
</protein>
<proteinExistence type="predicted"/>
<gene>
    <name evidence="2" type="ORF">AF331_17800</name>
</gene>
<dbReference type="Pfam" id="PF00583">
    <property type="entry name" value="Acetyltransf_1"/>
    <property type="match status" value="1"/>
</dbReference>
<dbReference type="PATRIC" id="fig|189381.12.peg.4574"/>
<dbReference type="InterPro" id="IPR000182">
    <property type="entry name" value="GNAT_dom"/>
</dbReference>
<dbReference type="EMBL" id="LGUE01000005">
    <property type="protein sequence ID" value="KON83991.1"/>
    <property type="molecule type" value="Genomic_DNA"/>
</dbReference>
<organism evidence="2 3">
    <name type="scientific">Rossellomorea marisflavi</name>
    <dbReference type="NCBI Taxonomy" id="189381"/>
    <lineage>
        <taxon>Bacteria</taxon>
        <taxon>Bacillati</taxon>
        <taxon>Bacillota</taxon>
        <taxon>Bacilli</taxon>
        <taxon>Bacillales</taxon>
        <taxon>Bacillaceae</taxon>
        <taxon>Rossellomorea</taxon>
    </lineage>
</organism>
<dbReference type="CDD" id="cd04301">
    <property type="entry name" value="NAT_SF"/>
    <property type="match status" value="1"/>
</dbReference>
<dbReference type="OrthoDB" id="5292888at2"/>
<dbReference type="RefSeq" id="WP_053429375.1">
    <property type="nucleotide sequence ID" value="NZ_CP197480.1"/>
</dbReference>
<comment type="caution">
    <text evidence="2">The sequence shown here is derived from an EMBL/GenBank/DDBJ whole genome shotgun (WGS) entry which is preliminary data.</text>
</comment>
<dbReference type="STRING" id="189381.GCA_900166615_02430"/>
<dbReference type="Proteomes" id="UP000037405">
    <property type="component" value="Unassembled WGS sequence"/>
</dbReference>